<dbReference type="AlphaFoldDB" id="A0A5N6LKV1"/>
<proteinExistence type="predicted"/>
<evidence type="ECO:0000313" key="1">
    <source>
        <dbReference type="EMBL" id="KAD2392806.1"/>
    </source>
</evidence>
<sequence length="102" mass="11921">MKPYLLINYKPDEYVVARTRINTRSQAKIREIVHMTQPVAPSPQPSPKRCLIDEDTNAIVIDRYNDFRVSFTDWYCILDLSKVDLRTVKLLHLENALGNFKV</sequence>
<evidence type="ECO:0000313" key="2">
    <source>
        <dbReference type="Proteomes" id="UP000326396"/>
    </source>
</evidence>
<dbReference type="EMBL" id="SZYD01000019">
    <property type="protein sequence ID" value="KAD2392806.1"/>
    <property type="molecule type" value="Genomic_DNA"/>
</dbReference>
<dbReference type="Proteomes" id="UP000326396">
    <property type="component" value="Linkage Group LG9"/>
</dbReference>
<reference evidence="1 2" key="1">
    <citation type="submission" date="2019-05" db="EMBL/GenBank/DDBJ databases">
        <title>Mikania micrantha, genome provides insights into the molecular mechanism of rapid growth.</title>
        <authorList>
            <person name="Liu B."/>
        </authorList>
    </citation>
    <scope>NUCLEOTIDE SEQUENCE [LARGE SCALE GENOMIC DNA]</scope>
    <source>
        <strain evidence="1">NLD-2019</strain>
        <tissue evidence="1">Leaf</tissue>
    </source>
</reference>
<organism evidence="1 2">
    <name type="scientific">Mikania micrantha</name>
    <name type="common">bitter vine</name>
    <dbReference type="NCBI Taxonomy" id="192012"/>
    <lineage>
        <taxon>Eukaryota</taxon>
        <taxon>Viridiplantae</taxon>
        <taxon>Streptophyta</taxon>
        <taxon>Embryophyta</taxon>
        <taxon>Tracheophyta</taxon>
        <taxon>Spermatophyta</taxon>
        <taxon>Magnoliopsida</taxon>
        <taxon>eudicotyledons</taxon>
        <taxon>Gunneridae</taxon>
        <taxon>Pentapetalae</taxon>
        <taxon>asterids</taxon>
        <taxon>campanulids</taxon>
        <taxon>Asterales</taxon>
        <taxon>Asteraceae</taxon>
        <taxon>Asteroideae</taxon>
        <taxon>Heliantheae alliance</taxon>
        <taxon>Eupatorieae</taxon>
        <taxon>Mikania</taxon>
    </lineage>
</organism>
<gene>
    <name evidence="1" type="ORF">E3N88_39783</name>
</gene>
<name>A0A5N6LKV1_9ASTR</name>
<keyword evidence="2" id="KW-1185">Reference proteome</keyword>
<protein>
    <submittedName>
        <fullName evidence="1">Uncharacterized protein</fullName>
    </submittedName>
</protein>
<comment type="caution">
    <text evidence="1">The sequence shown here is derived from an EMBL/GenBank/DDBJ whole genome shotgun (WGS) entry which is preliminary data.</text>
</comment>
<accession>A0A5N6LKV1</accession>